<keyword evidence="3" id="KW-1185">Reference proteome</keyword>
<accession>W8S7A6</accession>
<evidence type="ECO:0000313" key="3">
    <source>
        <dbReference type="Proteomes" id="UP000019593"/>
    </source>
</evidence>
<dbReference type="KEGG" id="red:roselon_02495"/>
<keyword evidence="1" id="KW-0812">Transmembrane</keyword>
<feature type="transmembrane region" description="Helical" evidence="1">
    <location>
        <begin position="112"/>
        <end position="131"/>
    </location>
</feature>
<evidence type="ECO:0000313" key="2">
    <source>
        <dbReference type="EMBL" id="AHM04816.1"/>
    </source>
</evidence>
<organism evidence="2 3">
    <name type="scientific">Roseicyclus elongatus DSM 19469</name>
    <dbReference type="NCBI Taxonomy" id="1294273"/>
    <lineage>
        <taxon>Bacteria</taxon>
        <taxon>Pseudomonadati</taxon>
        <taxon>Pseudomonadota</taxon>
        <taxon>Alphaproteobacteria</taxon>
        <taxon>Rhodobacterales</taxon>
        <taxon>Roseobacteraceae</taxon>
        <taxon>Roseicyclus</taxon>
    </lineage>
</organism>
<dbReference type="Proteomes" id="UP000019593">
    <property type="component" value="Chromosome"/>
</dbReference>
<dbReference type="STRING" id="1294273.roselon_02495"/>
<protein>
    <submittedName>
        <fullName evidence="2">Uncharacterized protein</fullName>
    </submittedName>
</protein>
<reference evidence="2 3" key="1">
    <citation type="submission" date="2013-03" db="EMBL/GenBank/DDBJ databases">
        <authorList>
            <person name="Fiebig A."/>
            <person name="Goeker M."/>
            <person name="Klenk H.-P.P."/>
        </authorList>
    </citation>
    <scope>NUCLEOTIDE SEQUENCE [LARGE SCALE GENOMIC DNA]</scope>
    <source>
        <strain evidence="3">DSM 19469</strain>
    </source>
</reference>
<dbReference type="EMBL" id="CP004372">
    <property type="protein sequence ID" value="AHM04816.1"/>
    <property type="molecule type" value="Genomic_DNA"/>
</dbReference>
<sequence>MTGRGRYMPGMDPINLAPALALTLGTYALLASLAWLRRVSAEKVAGRRNGILLNLARRAGPPVIGGIVLLIAGTVFGVIGAGGVAGVLVAGGLAYGLHRGLDDLRANDKRVLALRLAMTAAISMTLIWQAGLF</sequence>
<gene>
    <name evidence="2" type="ORF">roselon_02495</name>
</gene>
<dbReference type="AlphaFoldDB" id="W8S7A6"/>
<keyword evidence="1" id="KW-1133">Transmembrane helix</keyword>
<evidence type="ECO:0000256" key="1">
    <source>
        <dbReference type="SAM" id="Phobius"/>
    </source>
</evidence>
<proteinExistence type="predicted"/>
<name>W8S7A6_9RHOB</name>
<keyword evidence="1" id="KW-0472">Membrane</keyword>
<feature type="transmembrane region" description="Helical" evidence="1">
    <location>
        <begin position="65"/>
        <end position="91"/>
    </location>
</feature>
<dbReference type="HOGENOM" id="CLU_1905150_0_0_5"/>